<dbReference type="SUPFAM" id="SSF51419">
    <property type="entry name" value="PLP-binding barrel"/>
    <property type="match status" value="1"/>
</dbReference>
<dbReference type="GO" id="GO:0030170">
    <property type="term" value="F:pyridoxal phosphate binding"/>
    <property type="evidence" value="ECO:0007669"/>
    <property type="project" value="UniProtKB-UniRule"/>
</dbReference>
<dbReference type="GO" id="GO:0008784">
    <property type="term" value="F:alanine racemase activity"/>
    <property type="evidence" value="ECO:0007669"/>
    <property type="project" value="UniProtKB-UniRule"/>
</dbReference>
<evidence type="ECO:0000256" key="5">
    <source>
        <dbReference type="ARBA" id="ARBA00022898"/>
    </source>
</evidence>
<dbReference type="AlphaFoldDB" id="A0A2N9W3N8"/>
<dbReference type="GO" id="GO:0030632">
    <property type="term" value="P:D-alanine biosynthetic process"/>
    <property type="evidence" value="ECO:0007669"/>
    <property type="project" value="UniProtKB-UniRule"/>
</dbReference>
<proteinExistence type="inferred from homology"/>
<comment type="caution">
    <text evidence="11">The sequence shown here is derived from an EMBL/GenBank/DDBJ whole genome shotgun (WGS) entry which is preliminary data.</text>
</comment>
<dbReference type="PROSITE" id="PS00395">
    <property type="entry name" value="ALANINE_RACEMASE"/>
    <property type="match status" value="1"/>
</dbReference>
<evidence type="ECO:0000256" key="9">
    <source>
        <dbReference type="PIRSR" id="PIRSR600821-52"/>
    </source>
</evidence>
<dbReference type="SUPFAM" id="SSF50621">
    <property type="entry name" value="Alanine racemase C-terminal domain-like"/>
    <property type="match status" value="1"/>
</dbReference>
<evidence type="ECO:0000313" key="11">
    <source>
        <dbReference type="EMBL" id="PIO46356.1"/>
    </source>
</evidence>
<name>A0A2N9W3N8_9HYPH</name>
<accession>A0A2N9W3N8</accession>
<comment type="function">
    <text evidence="7">Catalyzes the interconversion of L-alanine and D-alanine. May also act on other amino acids.</text>
</comment>
<dbReference type="NCBIfam" id="TIGR00492">
    <property type="entry name" value="alr"/>
    <property type="match status" value="1"/>
</dbReference>
<evidence type="ECO:0000259" key="10">
    <source>
        <dbReference type="SMART" id="SM01005"/>
    </source>
</evidence>
<dbReference type="PRINTS" id="PR00992">
    <property type="entry name" value="ALARACEMASE"/>
</dbReference>
<feature type="active site" description="Proton acceptor; specific for L-alanine" evidence="7">
    <location>
        <position position="267"/>
    </location>
</feature>
<evidence type="ECO:0000313" key="12">
    <source>
        <dbReference type="Proteomes" id="UP000232163"/>
    </source>
</evidence>
<dbReference type="OrthoDB" id="9813814at2"/>
<evidence type="ECO:0000256" key="6">
    <source>
        <dbReference type="ARBA" id="ARBA00023235"/>
    </source>
</evidence>
<dbReference type="Pfam" id="PF01168">
    <property type="entry name" value="Ala_racemase_N"/>
    <property type="match status" value="1"/>
</dbReference>
<sequence length="389" mass="41920">MTARKPHITTAGADPRLAGGRLTIDLDALVANWRFLAEKSKPSNTAAVVKADAYGLGIVHVVPVLWQAGCRTFFVALAEEGLRVKAVAPDARVFVLNGFFAEAFPIYEESDLIPVLGSLHELALWKKLNKSRKEKLPYVLHVDTGMNRLGLSVEEALTFADDGRNQKPVLLITHLATGDNPAHALNQQQFESFQKLRTAFAGIESSIANSPGIFHTEKGEFDLSRPGVAMYGGEPLSDAANPMRAVVTLEARIVQIRTGLMGETVGYGATTTLKRDTRIAICSVGYADGYLRSSSGSGVPLRNAVPGGGEGFVAGKKVPIIGRVTMDLTSFDITNLAERAVKPGDYIELFGPNIALDDAARSAGTIGYELLTSLGNRYHRRYLHTKTAD</sequence>
<evidence type="ECO:0000256" key="1">
    <source>
        <dbReference type="ARBA" id="ARBA00000316"/>
    </source>
</evidence>
<keyword evidence="6 7" id="KW-0413">Isomerase</keyword>
<feature type="modified residue" description="N6-(pyridoxal phosphate)lysine" evidence="7 8">
    <location>
        <position position="50"/>
    </location>
</feature>
<comment type="similarity">
    <text evidence="3 7">Belongs to the alanine racemase family.</text>
</comment>
<dbReference type="InterPro" id="IPR029066">
    <property type="entry name" value="PLP-binding_barrel"/>
</dbReference>
<dbReference type="RefSeq" id="WP_099999488.1">
    <property type="nucleotide sequence ID" value="NZ_CP017940.1"/>
</dbReference>
<keyword evidence="5 7" id="KW-0663">Pyridoxal phosphate</keyword>
<dbReference type="EC" id="5.1.1.1" evidence="4 7"/>
<evidence type="ECO:0000256" key="3">
    <source>
        <dbReference type="ARBA" id="ARBA00007880"/>
    </source>
</evidence>
<dbReference type="InterPro" id="IPR000821">
    <property type="entry name" value="Ala_racemase"/>
</dbReference>
<reference evidence="11 12" key="1">
    <citation type="journal article" date="2017" name="Int J Environ Stud">
        <title>Does the Miocene-Pliocene relict legume Oxytropis triphylla form nitrogen-fixing nodules with a combination of bacterial strains?</title>
        <authorList>
            <person name="Safronova V."/>
            <person name="Belimov A."/>
            <person name="Sazanova A."/>
            <person name="Kuznetsova I."/>
            <person name="Popova J."/>
            <person name="Andronov E."/>
            <person name="Verkhozina A."/>
            <person name="Tikhonovich I."/>
        </authorList>
    </citation>
    <scope>NUCLEOTIDE SEQUENCE [LARGE SCALE GENOMIC DNA]</scope>
    <source>
        <strain evidence="11 12">Tri-38</strain>
    </source>
</reference>
<comment type="catalytic activity">
    <reaction evidence="1 7">
        <text>L-alanine = D-alanine</text>
        <dbReference type="Rhea" id="RHEA:20249"/>
        <dbReference type="ChEBI" id="CHEBI:57416"/>
        <dbReference type="ChEBI" id="CHEBI:57972"/>
        <dbReference type="EC" id="5.1.1.1"/>
    </reaction>
</comment>
<dbReference type="HAMAP" id="MF_01201">
    <property type="entry name" value="Ala_racemase"/>
    <property type="match status" value="1"/>
</dbReference>
<dbReference type="InterPro" id="IPR009006">
    <property type="entry name" value="Ala_racemase/Decarboxylase_C"/>
</dbReference>
<dbReference type="Gene3D" id="3.20.20.10">
    <property type="entry name" value="Alanine racemase"/>
    <property type="match status" value="1"/>
</dbReference>
<keyword evidence="12" id="KW-1185">Reference proteome</keyword>
<dbReference type="SMART" id="SM01005">
    <property type="entry name" value="Ala_racemase_C"/>
    <property type="match status" value="1"/>
</dbReference>
<dbReference type="Pfam" id="PF00842">
    <property type="entry name" value="Ala_racemase_C"/>
    <property type="match status" value="1"/>
</dbReference>
<comment type="pathway">
    <text evidence="7">Amino-acid biosynthesis; D-alanine biosynthesis; D-alanine from L-alanine: step 1/1.</text>
</comment>
<dbReference type="PANTHER" id="PTHR30511">
    <property type="entry name" value="ALANINE RACEMASE"/>
    <property type="match status" value="1"/>
</dbReference>
<gene>
    <name evidence="11" type="ORF">B5P45_00685</name>
</gene>
<feature type="active site" description="Proton acceptor; specific for D-alanine" evidence="7">
    <location>
        <position position="50"/>
    </location>
</feature>
<organism evidence="11 12">
    <name type="scientific">Phyllobacterium zundukense</name>
    <dbReference type="NCBI Taxonomy" id="1867719"/>
    <lineage>
        <taxon>Bacteria</taxon>
        <taxon>Pseudomonadati</taxon>
        <taxon>Pseudomonadota</taxon>
        <taxon>Alphaproteobacteria</taxon>
        <taxon>Hyphomicrobiales</taxon>
        <taxon>Phyllobacteriaceae</taxon>
        <taxon>Phyllobacterium</taxon>
    </lineage>
</organism>
<dbReference type="InterPro" id="IPR020622">
    <property type="entry name" value="Ala_racemase_pyridoxalP-BS"/>
</dbReference>
<evidence type="ECO:0000256" key="7">
    <source>
        <dbReference type="HAMAP-Rule" id="MF_01201"/>
    </source>
</evidence>
<dbReference type="UniPathway" id="UPA00042">
    <property type="reaction ID" value="UER00497"/>
</dbReference>
<dbReference type="EMBL" id="MZMT01000003">
    <property type="protein sequence ID" value="PIO46356.1"/>
    <property type="molecule type" value="Genomic_DNA"/>
</dbReference>
<dbReference type="InterPro" id="IPR001608">
    <property type="entry name" value="Ala_racemase_N"/>
</dbReference>
<dbReference type="CDD" id="cd00430">
    <property type="entry name" value="PLPDE_III_AR"/>
    <property type="match status" value="1"/>
</dbReference>
<dbReference type="InterPro" id="IPR011079">
    <property type="entry name" value="Ala_racemase_C"/>
</dbReference>
<feature type="binding site" evidence="7 9">
    <location>
        <position position="148"/>
    </location>
    <ligand>
        <name>substrate</name>
    </ligand>
</feature>
<feature type="binding site" evidence="7 9">
    <location>
        <position position="326"/>
    </location>
    <ligand>
        <name>substrate</name>
    </ligand>
</feature>
<evidence type="ECO:0000256" key="4">
    <source>
        <dbReference type="ARBA" id="ARBA00013089"/>
    </source>
</evidence>
<evidence type="ECO:0000256" key="2">
    <source>
        <dbReference type="ARBA" id="ARBA00001933"/>
    </source>
</evidence>
<evidence type="ECO:0000256" key="8">
    <source>
        <dbReference type="PIRSR" id="PIRSR600821-50"/>
    </source>
</evidence>
<dbReference type="PANTHER" id="PTHR30511:SF0">
    <property type="entry name" value="ALANINE RACEMASE, CATABOLIC-RELATED"/>
    <property type="match status" value="1"/>
</dbReference>
<comment type="cofactor">
    <cofactor evidence="2 7 8">
        <name>pyridoxal 5'-phosphate</name>
        <dbReference type="ChEBI" id="CHEBI:597326"/>
    </cofactor>
</comment>
<protein>
    <recommendedName>
        <fullName evidence="4 7">Alanine racemase</fullName>
        <ecNumber evidence="4 7">5.1.1.1</ecNumber>
    </recommendedName>
</protein>
<dbReference type="Proteomes" id="UP000232163">
    <property type="component" value="Unassembled WGS sequence"/>
</dbReference>
<dbReference type="GO" id="GO:0005829">
    <property type="term" value="C:cytosol"/>
    <property type="evidence" value="ECO:0007669"/>
    <property type="project" value="TreeGrafter"/>
</dbReference>
<feature type="domain" description="Alanine racemase C-terminal" evidence="10">
    <location>
        <begin position="246"/>
        <end position="383"/>
    </location>
</feature>
<dbReference type="Gene3D" id="2.40.37.10">
    <property type="entry name" value="Lyase, Ornithine Decarboxylase, Chain A, domain 1"/>
    <property type="match status" value="1"/>
</dbReference>